<dbReference type="InterPro" id="IPR009057">
    <property type="entry name" value="Homeodomain-like_sf"/>
</dbReference>
<dbReference type="Gene3D" id="1.10.10.60">
    <property type="entry name" value="Homeodomain-like"/>
    <property type="match status" value="2"/>
</dbReference>
<dbReference type="InterPro" id="IPR018060">
    <property type="entry name" value="HTH_AraC"/>
</dbReference>
<dbReference type="InterPro" id="IPR054015">
    <property type="entry name" value="ExsA-like_N"/>
</dbReference>
<dbReference type="PANTHER" id="PTHR43280">
    <property type="entry name" value="ARAC-FAMILY TRANSCRIPTIONAL REGULATOR"/>
    <property type="match status" value="1"/>
</dbReference>
<reference evidence="6" key="1">
    <citation type="journal article" date="2019" name="Int. J. Syst. Evol. Microbiol.">
        <title>The Global Catalogue of Microorganisms (GCM) 10K type strain sequencing project: providing services to taxonomists for standard genome sequencing and annotation.</title>
        <authorList>
            <consortium name="The Broad Institute Genomics Platform"/>
            <consortium name="The Broad Institute Genome Sequencing Center for Infectious Disease"/>
            <person name="Wu L."/>
            <person name="Ma J."/>
        </authorList>
    </citation>
    <scope>NUCLEOTIDE SEQUENCE [LARGE SCALE GENOMIC DNA]</scope>
    <source>
        <strain evidence="6">KCTC 42398</strain>
    </source>
</reference>
<dbReference type="SUPFAM" id="SSF51215">
    <property type="entry name" value="Regulatory protein AraC"/>
    <property type="match status" value="1"/>
</dbReference>
<keyword evidence="3" id="KW-0804">Transcription</keyword>
<accession>A0ABW5TAQ9</accession>
<gene>
    <name evidence="5" type="ORF">ACFSR8_08930</name>
</gene>
<name>A0ABW5TAQ9_9FLAO</name>
<dbReference type="InterPro" id="IPR018062">
    <property type="entry name" value="HTH_AraC-typ_CS"/>
</dbReference>
<keyword evidence="6" id="KW-1185">Reference proteome</keyword>
<comment type="caution">
    <text evidence="5">The sequence shown here is derived from an EMBL/GenBank/DDBJ whole genome shotgun (WGS) entry which is preliminary data.</text>
</comment>
<evidence type="ECO:0000313" key="5">
    <source>
        <dbReference type="EMBL" id="MFD2726337.1"/>
    </source>
</evidence>
<dbReference type="Pfam" id="PF22200">
    <property type="entry name" value="ExsA_N"/>
    <property type="match status" value="1"/>
</dbReference>
<dbReference type="PROSITE" id="PS00041">
    <property type="entry name" value="HTH_ARAC_FAMILY_1"/>
    <property type="match status" value="1"/>
</dbReference>
<organism evidence="5 6">
    <name type="scientific">Hyunsoonleella rubra</name>
    <dbReference type="NCBI Taxonomy" id="1737062"/>
    <lineage>
        <taxon>Bacteria</taxon>
        <taxon>Pseudomonadati</taxon>
        <taxon>Bacteroidota</taxon>
        <taxon>Flavobacteriia</taxon>
        <taxon>Flavobacteriales</taxon>
        <taxon>Flavobacteriaceae</taxon>
    </lineage>
</organism>
<sequence length="289" mass="34427">MTLDVYKYFKNSPQYNRLVGNDYMFVEYKCPIDVEKFKLWTDTPLLTYVISGKKDWTSINKTYSLKSGEALFIRKGIYNTKQYFEEDYCTILFFITEDFIRRFIKNNEALLQKRTSDYDDRLIYPIDVTNSLNSLFLSVFNYFNMGGDIPKELVEIKFNELLFNIALNPSNKDLLGFFNSLKQIEKTNINEVMMKNFHYDLQLEEFARLSGRSLSTFKRDFKTHFNETPGKWLNNKRLEYAKTLLENSELNISEICYESGFKNTSHFNSNFKQKFNYPPNQFRKQALNQ</sequence>
<evidence type="ECO:0000313" key="6">
    <source>
        <dbReference type="Proteomes" id="UP001597476"/>
    </source>
</evidence>
<feature type="domain" description="HTH araC/xylS-type" evidence="4">
    <location>
        <begin position="187"/>
        <end position="285"/>
    </location>
</feature>
<dbReference type="PRINTS" id="PR00032">
    <property type="entry name" value="HTHARAC"/>
</dbReference>
<dbReference type="InterPro" id="IPR020449">
    <property type="entry name" value="Tscrpt_reg_AraC-type_HTH"/>
</dbReference>
<dbReference type="RefSeq" id="WP_380291176.1">
    <property type="nucleotide sequence ID" value="NZ_JBHULY010000016.1"/>
</dbReference>
<dbReference type="SMART" id="SM00342">
    <property type="entry name" value="HTH_ARAC"/>
    <property type="match status" value="1"/>
</dbReference>
<dbReference type="SUPFAM" id="SSF46689">
    <property type="entry name" value="Homeodomain-like"/>
    <property type="match status" value="2"/>
</dbReference>
<dbReference type="Pfam" id="PF12833">
    <property type="entry name" value="HTH_18"/>
    <property type="match status" value="1"/>
</dbReference>
<dbReference type="Proteomes" id="UP001597476">
    <property type="component" value="Unassembled WGS sequence"/>
</dbReference>
<keyword evidence="1" id="KW-0805">Transcription regulation</keyword>
<proteinExistence type="predicted"/>
<dbReference type="PROSITE" id="PS01124">
    <property type="entry name" value="HTH_ARAC_FAMILY_2"/>
    <property type="match status" value="1"/>
</dbReference>
<evidence type="ECO:0000256" key="2">
    <source>
        <dbReference type="ARBA" id="ARBA00023125"/>
    </source>
</evidence>
<keyword evidence="2" id="KW-0238">DNA-binding</keyword>
<evidence type="ECO:0000256" key="3">
    <source>
        <dbReference type="ARBA" id="ARBA00023163"/>
    </source>
</evidence>
<protein>
    <submittedName>
        <fullName evidence="5">Helix-turn-helix domain-containing protein</fullName>
    </submittedName>
</protein>
<dbReference type="EMBL" id="JBHULY010000016">
    <property type="protein sequence ID" value="MFD2726337.1"/>
    <property type="molecule type" value="Genomic_DNA"/>
</dbReference>
<dbReference type="PANTHER" id="PTHR43280:SF2">
    <property type="entry name" value="HTH-TYPE TRANSCRIPTIONAL REGULATOR EXSA"/>
    <property type="match status" value="1"/>
</dbReference>
<evidence type="ECO:0000256" key="1">
    <source>
        <dbReference type="ARBA" id="ARBA00023015"/>
    </source>
</evidence>
<dbReference type="InterPro" id="IPR037923">
    <property type="entry name" value="HTH-like"/>
</dbReference>
<evidence type="ECO:0000259" key="4">
    <source>
        <dbReference type="PROSITE" id="PS01124"/>
    </source>
</evidence>